<dbReference type="AlphaFoldDB" id="Q10RP8"/>
<feature type="compositionally biased region" description="Basic and acidic residues" evidence="1">
    <location>
        <begin position="162"/>
        <end position="173"/>
    </location>
</feature>
<feature type="region of interest" description="Disordered" evidence="1">
    <location>
        <begin position="32"/>
        <end position="96"/>
    </location>
</feature>
<gene>
    <name evidence="2" type="ordered locus">LOC_Os03g05650</name>
</gene>
<organism evidence="2">
    <name type="scientific">Oryza sativa subsp. japonica</name>
    <name type="common">Rice</name>
    <dbReference type="NCBI Taxonomy" id="39947"/>
    <lineage>
        <taxon>Eukaryota</taxon>
        <taxon>Viridiplantae</taxon>
        <taxon>Streptophyta</taxon>
        <taxon>Embryophyta</taxon>
        <taxon>Tracheophyta</taxon>
        <taxon>Spermatophyta</taxon>
        <taxon>Magnoliopsida</taxon>
        <taxon>Liliopsida</taxon>
        <taxon>Poales</taxon>
        <taxon>Poaceae</taxon>
        <taxon>BOP clade</taxon>
        <taxon>Oryzoideae</taxon>
        <taxon>Oryzeae</taxon>
        <taxon>Oryzinae</taxon>
        <taxon>Oryza</taxon>
        <taxon>Oryza sativa</taxon>
    </lineage>
</organism>
<feature type="compositionally biased region" description="Basic and acidic residues" evidence="1">
    <location>
        <begin position="71"/>
        <end position="80"/>
    </location>
</feature>
<feature type="compositionally biased region" description="Low complexity" evidence="1">
    <location>
        <begin position="32"/>
        <end position="44"/>
    </location>
</feature>
<reference evidence="2" key="2">
    <citation type="submission" date="2006-06" db="EMBL/GenBank/DDBJ databases">
        <authorList>
            <person name="Buell R."/>
            <person name="Wing R.A."/>
            <person name="McCombie W.A."/>
            <person name="Ouyang S."/>
        </authorList>
    </citation>
    <scope>NUCLEOTIDE SEQUENCE</scope>
</reference>
<accession>Q10RP8</accession>
<name>Q10RP8_ORYSJ</name>
<dbReference type="EMBL" id="DP000009">
    <property type="protein sequence ID" value="ABF94009.1"/>
    <property type="molecule type" value="Genomic_DNA"/>
</dbReference>
<protein>
    <submittedName>
        <fullName evidence="2">Expressed protein</fullName>
    </submittedName>
</protein>
<sequence length="183" mass="19221">MVGKTQKLGVDVELAQLGSVWLELARYPNGSARQQARASSLSSRARGERRSRRARGGGEKLDGGGNELELAGDHRDREELDGGGDELDAAPPALGGDELELAGGVWCWIAGGEAEIGDGGRSISRRRQAWGIGGDRRRRALDLPSVAGAGRGEEETGGGERWWGRGGDRRQRVLDLPGGGGGG</sequence>
<evidence type="ECO:0000313" key="2">
    <source>
        <dbReference type="EMBL" id="ABF94009.1"/>
    </source>
</evidence>
<feature type="region of interest" description="Disordered" evidence="1">
    <location>
        <begin position="137"/>
        <end position="183"/>
    </location>
</feature>
<proteinExistence type="predicted"/>
<reference evidence="2" key="1">
    <citation type="journal article" date="2005" name="Genome Res.">
        <title>Sequence, annotation, and analysis of synteny between rice chromosome 3 and diverged grass species.</title>
        <authorList>
            <consortium name="Rice Chromosome 3 Sequencing Consortium"/>
            <person name="Buell C.R."/>
            <person name="Yuan Q."/>
            <person name="Ouyang S."/>
            <person name="Liu J."/>
            <person name="Zhu W."/>
            <person name="Wang A."/>
            <person name="Maiti R."/>
            <person name="Haas B."/>
            <person name="Wortman J."/>
            <person name="Pertea M."/>
            <person name="Jones K.M."/>
            <person name="Kim M."/>
            <person name="Overton L."/>
            <person name="Tsitrin T."/>
            <person name="Fadrosh D."/>
            <person name="Bera J."/>
            <person name="Weaver B."/>
            <person name="Jin S."/>
            <person name="Johri S."/>
            <person name="Reardon M."/>
            <person name="Webb K."/>
            <person name="Hill J."/>
            <person name="Moffat K."/>
            <person name="Tallon L."/>
            <person name="Van Aken S."/>
            <person name="Lewis M."/>
            <person name="Utterback T."/>
            <person name="Feldblyum T."/>
            <person name="Zismann V."/>
            <person name="Iobst S."/>
            <person name="Hsiao J."/>
            <person name="de Vazeille A.R."/>
            <person name="Salzberg S.L."/>
            <person name="White O."/>
            <person name="Fraser C."/>
            <person name="Yu Y."/>
            <person name="Kim H."/>
            <person name="Rambo T."/>
            <person name="Currie J."/>
            <person name="Collura K."/>
            <person name="Kernodle-Thompson S."/>
            <person name="Wei F."/>
            <person name="Kudrna K."/>
            <person name="Ammiraju J.S."/>
            <person name="Luo M."/>
            <person name="Goicoechea J.L."/>
            <person name="Wing R.A."/>
            <person name="Henry D."/>
            <person name="Oates R."/>
            <person name="Palmer M."/>
            <person name="Pries G."/>
            <person name="Saski C."/>
            <person name="Simmons J."/>
            <person name="Soderlund C."/>
            <person name="Nelson W."/>
            <person name="de la Bastide M."/>
            <person name="Spiegel L."/>
            <person name="Nascimento L."/>
            <person name="Huang E."/>
            <person name="Preston R."/>
            <person name="Zutavern T."/>
            <person name="Palmer L."/>
            <person name="O'Shaughnessy A."/>
            <person name="Dike S."/>
            <person name="McCombie W.R."/>
            <person name="Minx P."/>
            <person name="Cordum H."/>
            <person name="Wilson R."/>
            <person name="Jin W."/>
            <person name="Lee H.R."/>
            <person name="Jiang J."/>
            <person name="Jackson S."/>
        </authorList>
    </citation>
    <scope>NUCLEOTIDE SEQUENCE [LARGE SCALE GENOMIC DNA]</scope>
</reference>
<evidence type="ECO:0000256" key="1">
    <source>
        <dbReference type="SAM" id="MobiDB-lite"/>
    </source>
</evidence>